<dbReference type="Gene3D" id="1.20.120.1900">
    <property type="entry name" value="Gamma-tubulin complex, C-terminal domain"/>
    <property type="match status" value="1"/>
</dbReference>
<keyword evidence="10" id="KW-1185">Reference proteome</keyword>
<evidence type="ECO:0000256" key="2">
    <source>
        <dbReference type="ARBA" id="ARBA00022490"/>
    </source>
</evidence>
<reference evidence="9 10" key="1">
    <citation type="submission" date="2014-04" db="EMBL/GenBank/DDBJ databases">
        <authorList>
            <consortium name="DOE Joint Genome Institute"/>
            <person name="Kuo A."/>
            <person name="Tarkka M."/>
            <person name="Buscot F."/>
            <person name="Kohler A."/>
            <person name="Nagy L.G."/>
            <person name="Floudas D."/>
            <person name="Copeland A."/>
            <person name="Barry K.W."/>
            <person name="Cichocki N."/>
            <person name="Veneault-Fourrey C."/>
            <person name="LaButti K."/>
            <person name="Lindquist E.A."/>
            <person name="Lipzen A."/>
            <person name="Lundell T."/>
            <person name="Morin E."/>
            <person name="Murat C."/>
            <person name="Sun H."/>
            <person name="Tunlid A."/>
            <person name="Henrissat B."/>
            <person name="Grigoriev I.V."/>
            <person name="Hibbett D.S."/>
            <person name="Martin F."/>
            <person name="Nordberg H.P."/>
            <person name="Cantor M.N."/>
            <person name="Hua S.X."/>
        </authorList>
    </citation>
    <scope>NUCLEOTIDE SEQUENCE [LARGE SCALE GENOMIC DNA]</scope>
    <source>
        <strain evidence="9 10">F 1598</strain>
    </source>
</reference>
<dbReference type="Pfam" id="PF17681">
    <property type="entry name" value="GCP_N_terminal"/>
    <property type="match status" value="1"/>
</dbReference>
<feature type="compositionally biased region" description="Basic and acidic residues" evidence="6">
    <location>
        <begin position="591"/>
        <end position="605"/>
    </location>
</feature>
<protein>
    <recommendedName>
        <fullName evidence="5">Spindle pole body component</fullName>
    </recommendedName>
</protein>
<dbReference type="FunFam" id="1.20.120.1900:FF:000011">
    <property type="entry name" value="Spindle pole body component"/>
    <property type="match status" value="1"/>
</dbReference>
<evidence type="ECO:0000313" key="9">
    <source>
        <dbReference type="EMBL" id="KIM76935.1"/>
    </source>
</evidence>
<organism evidence="9 10">
    <name type="scientific">Piloderma croceum (strain F 1598)</name>
    <dbReference type="NCBI Taxonomy" id="765440"/>
    <lineage>
        <taxon>Eukaryota</taxon>
        <taxon>Fungi</taxon>
        <taxon>Dikarya</taxon>
        <taxon>Basidiomycota</taxon>
        <taxon>Agaricomycotina</taxon>
        <taxon>Agaricomycetes</taxon>
        <taxon>Agaricomycetidae</taxon>
        <taxon>Atheliales</taxon>
        <taxon>Atheliaceae</taxon>
        <taxon>Piloderma</taxon>
    </lineage>
</organism>
<evidence type="ECO:0000256" key="5">
    <source>
        <dbReference type="RuleBase" id="RU363050"/>
    </source>
</evidence>
<comment type="subcellular location">
    <subcellularLocation>
        <location evidence="5">Cytoplasm</location>
        <location evidence="5">Cytoskeleton</location>
        <location evidence="5">Microtubule organizing center</location>
    </subcellularLocation>
</comment>
<dbReference type="GO" id="GO:0005874">
    <property type="term" value="C:microtubule"/>
    <property type="evidence" value="ECO:0007669"/>
    <property type="project" value="UniProtKB-KW"/>
</dbReference>
<evidence type="ECO:0000259" key="7">
    <source>
        <dbReference type="Pfam" id="PF04130"/>
    </source>
</evidence>
<feature type="region of interest" description="Disordered" evidence="6">
    <location>
        <begin position="30"/>
        <end position="59"/>
    </location>
</feature>
<comment type="similarity">
    <text evidence="1 5">Belongs to the TUBGCP family.</text>
</comment>
<dbReference type="GO" id="GO:0044732">
    <property type="term" value="C:mitotic spindle pole body"/>
    <property type="evidence" value="ECO:0007669"/>
    <property type="project" value="TreeGrafter"/>
</dbReference>
<dbReference type="InterPro" id="IPR042241">
    <property type="entry name" value="GCP_C_sf"/>
</dbReference>
<feature type="domain" description="Gamma tubulin complex component protein N-terminal" evidence="8">
    <location>
        <begin position="107"/>
        <end position="485"/>
    </location>
</feature>
<evidence type="ECO:0000256" key="6">
    <source>
        <dbReference type="SAM" id="MobiDB-lite"/>
    </source>
</evidence>
<dbReference type="GO" id="GO:0000922">
    <property type="term" value="C:spindle pole"/>
    <property type="evidence" value="ECO:0007669"/>
    <property type="project" value="InterPro"/>
</dbReference>
<feature type="domain" description="Gamma tubulin complex component C-terminal" evidence="7">
    <location>
        <begin position="489"/>
        <end position="833"/>
    </location>
</feature>
<dbReference type="InterPro" id="IPR007259">
    <property type="entry name" value="GCP"/>
</dbReference>
<keyword evidence="3 5" id="KW-0493">Microtubule</keyword>
<dbReference type="GO" id="GO:0043015">
    <property type="term" value="F:gamma-tubulin binding"/>
    <property type="evidence" value="ECO:0007669"/>
    <property type="project" value="InterPro"/>
</dbReference>
<dbReference type="InParanoid" id="A0A0C3EWN5"/>
<keyword evidence="4 5" id="KW-0206">Cytoskeleton</keyword>
<dbReference type="PANTHER" id="PTHR19302">
    <property type="entry name" value="GAMMA TUBULIN COMPLEX PROTEIN"/>
    <property type="match status" value="1"/>
</dbReference>
<dbReference type="InterPro" id="IPR040457">
    <property type="entry name" value="GCP_C"/>
</dbReference>
<evidence type="ECO:0000256" key="1">
    <source>
        <dbReference type="ARBA" id="ARBA00010337"/>
    </source>
</evidence>
<evidence type="ECO:0000313" key="10">
    <source>
        <dbReference type="Proteomes" id="UP000054166"/>
    </source>
</evidence>
<dbReference type="GO" id="GO:0051225">
    <property type="term" value="P:spindle assembly"/>
    <property type="evidence" value="ECO:0007669"/>
    <property type="project" value="TreeGrafter"/>
</dbReference>
<gene>
    <name evidence="9" type="ORF">PILCRDRAFT_825947</name>
</gene>
<reference evidence="10" key="2">
    <citation type="submission" date="2015-01" db="EMBL/GenBank/DDBJ databases">
        <title>Evolutionary Origins and Diversification of the Mycorrhizal Mutualists.</title>
        <authorList>
            <consortium name="DOE Joint Genome Institute"/>
            <consortium name="Mycorrhizal Genomics Consortium"/>
            <person name="Kohler A."/>
            <person name="Kuo A."/>
            <person name="Nagy L.G."/>
            <person name="Floudas D."/>
            <person name="Copeland A."/>
            <person name="Barry K.W."/>
            <person name="Cichocki N."/>
            <person name="Veneault-Fourrey C."/>
            <person name="LaButti K."/>
            <person name="Lindquist E.A."/>
            <person name="Lipzen A."/>
            <person name="Lundell T."/>
            <person name="Morin E."/>
            <person name="Murat C."/>
            <person name="Riley R."/>
            <person name="Ohm R."/>
            <person name="Sun H."/>
            <person name="Tunlid A."/>
            <person name="Henrissat B."/>
            <person name="Grigoriev I.V."/>
            <person name="Hibbett D.S."/>
            <person name="Martin F."/>
        </authorList>
    </citation>
    <scope>NUCLEOTIDE SEQUENCE [LARGE SCALE GENOMIC DNA]</scope>
    <source>
        <strain evidence="10">F 1598</strain>
    </source>
</reference>
<dbReference type="GO" id="GO:0000930">
    <property type="term" value="C:gamma-tubulin complex"/>
    <property type="evidence" value="ECO:0007669"/>
    <property type="project" value="UniProtKB-ARBA"/>
</dbReference>
<evidence type="ECO:0000256" key="3">
    <source>
        <dbReference type="ARBA" id="ARBA00022701"/>
    </source>
</evidence>
<evidence type="ECO:0000259" key="8">
    <source>
        <dbReference type="Pfam" id="PF17681"/>
    </source>
</evidence>
<dbReference type="GO" id="GO:0031122">
    <property type="term" value="P:cytoplasmic microtubule organization"/>
    <property type="evidence" value="ECO:0007669"/>
    <property type="project" value="TreeGrafter"/>
</dbReference>
<dbReference type="GO" id="GO:0007020">
    <property type="term" value="P:microtubule nucleation"/>
    <property type="evidence" value="ECO:0007669"/>
    <property type="project" value="InterPro"/>
</dbReference>
<feature type="region of interest" description="Disordered" evidence="6">
    <location>
        <begin position="390"/>
        <end position="412"/>
    </location>
</feature>
<dbReference type="Pfam" id="PF04130">
    <property type="entry name" value="GCP_C_terminal"/>
    <property type="match status" value="1"/>
</dbReference>
<dbReference type="GO" id="GO:0051321">
    <property type="term" value="P:meiotic cell cycle"/>
    <property type="evidence" value="ECO:0007669"/>
    <property type="project" value="TreeGrafter"/>
</dbReference>
<dbReference type="PANTHER" id="PTHR19302:SF13">
    <property type="entry name" value="GAMMA-TUBULIN COMPLEX COMPONENT 2"/>
    <property type="match status" value="1"/>
</dbReference>
<dbReference type="FunCoup" id="A0A0C3EWN5">
    <property type="interactions" value="624"/>
</dbReference>
<dbReference type="HOGENOM" id="CLU_007738_0_0_1"/>
<dbReference type="GO" id="GO:0051011">
    <property type="term" value="F:microtubule minus-end binding"/>
    <property type="evidence" value="ECO:0007669"/>
    <property type="project" value="TreeGrafter"/>
</dbReference>
<feature type="region of interest" description="Disordered" evidence="6">
    <location>
        <begin position="582"/>
        <end position="605"/>
    </location>
</feature>
<evidence type="ECO:0000256" key="4">
    <source>
        <dbReference type="ARBA" id="ARBA00023212"/>
    </source>
</evidence>
<dbReference type="STRING" id="765440.A0A0C3EWN5"/>
<dbReference type="OrthoDB" id="2192946at2759"/>
<name>A0A0C3EWN5_PILCF</name>
<accession>A0A0C3EWN5</accession>
<proteinExistence type="inferred from homology"/>
<dbReference type="InterPro" id="IPR041470">
    <property type="entry name" value="GCP_N"/>
</dbReference>
<dbReference type="GO" id="GO:0000278">
    <property type="term" value="P:mitotic cell cycle"/>
    <property type="evidence" value="ECO:0007669"/>
    <property type="project" value="TreeGrafter"/>
</dbReference>
<keyword evidence="2 5" id="KW-0963">Cytoplasm</keyword>
<sequence>MDPYTPARRTGGRKKNLTLSAKEYTKITGTIASVRRNRQLQQDGIDEETGSSPRSRHEPSFLAETSFVRAPLNSRVGQAPALPKTKGKAREESLNGIPVDIQEAMILEDLLFILMGIEGNYVTYHSDYSQEDDDPLQGIRFVASSSLDASLRDLVERILPLGTYYTAISSFVEHRSHLEYGLVNHALCAAIRDMLKDYQTLLSQLEHAFNSSPQFTLQKLWFYVHPTIHTLSLIYQLVLELGTADDPSGSFSSSSSASSSDAEEDARNEALGLGGAKLKAVLSEINKNDLGAAGGSGIAVKGGEVLTIIYERMQNMSGDPTAKTLYETLLKAAGVPYVSMLKMWTTTGRLVDPYEELCVKESKFINRGMLEMDYTDEYWERRYTLRDGSTLSGSKRHQAGVPEPRSPGGRLPGGACVPPLLEGWKHKILLAGKYLNVIRECGIEIHGDRNDTGNEDLFMDEEKFYKFVEDAYTHANRTLLQLLLKDQQLIPRLRSLKHYFFLSQSSFLTHLLDLSHTELRKSAKSASIVKLQSLLDLALNSDGGGVQGEDMMFREDVKVTMAGSGLYEWLLKVVSVSGVIGGEDGEPNGDPLHEEPKKEKEKDDKKAPMLAIDALALDYNVKFPLSLVISRKTILRYQLLFRFLLHLKHVEQSLSSMWIEQKTTAWRRPVPSHSDFEKWRLRVFLLRARMLSFVQQILAFATFEVLEPNWRALEAKLAKVTTVDQLLRDHVDFLDTCLKECMLTSSKLLRAYSRLIVTCSTFALYTSSFTRSANHALEASETANGDQSMAKRWDVLGKFETNFNHWFQVHLDCVQFYASSENVSLLPLVVRLNSVKTTS</sequence>
<dbReference type="AlphaFoldDB" id="A0A0C3EWN5"/>
<dbReference type="EMBL" id="KN833030">
    <property type="protein sequence ID" value="KIM76935.1"/>
    <property type="molecule type" value="Genomic_DNA"/>
</dbReference>
<dbReference type="Proteomes" id="UP000054166">
    <property type="component" value="Unassembled WGS sequence"/>
</dbReference>